<organism evidence="1 2">
    <name type="scientific">Rossellomorea vietnamensis</name>
    <dbReference type="NCBI Taxonomy" id="218284"/>
    <lineage>
        <taxon>Bacteria</taxon>
        <taxon>Bacillati</taxon>
        <taxon>Bacillota</taxon>
        <taxon>Bacilli</taxon>
        <taxon>Bacillales</taxon>
        <taxon>Bacillaceae</taxon>
        <taxon>Rossellomorea</taxon>
    </lineage>
</organism>
<dbReference type="AlphaFoldDB" id="A0A6I6UEI4"/>
<dbReference type="Proteomes" id="UP000465062">
    <property type="component" value="Chromosome"/>
</dbReference>
<name>A0A6I6UEI4_9BACI</name>
<proteinExistence type="predicted"/>
<evidence type="ECO:0000313" key="2">
    <source>
        <dbReference type="Proteomes" id="UP000465062"/>
    </source>
</evidence>
<protein>
    <submittedName>
        <fullName evidence="1">Uncharacterized protein</fullName>
    </submittedName>
</protein>
<sequence length="200" mass="23035">MFAKKFKVEGLILVPIMEESHNYPSYKAHYQTLSSKISRLIDRLSDFLRVHLSATHANHLFEGEISKRELYGLFQPYTDNPKLKLYPMGVSNEDQILKGYESYCLRYRYPAGDVGKEDLIVDGVHLSQSVILGIEKQAAYIPTLPILSLEANENCFMVDSKNVPTIYDDVSFENVEEWNSLIEENLGFRFEEIVKFVQSL</sequence>
<gene>
    <name evidence="1" type="ORF">FHE72_04475</name>
</gene>
<dbReference type="KEGG" id="bvq:FHE72_04475"/>
<reference evidence="1 2" key="1">
    <citation type="submission" date="2019-06" db="EMBL/GenBank/DDBJ databases">
        <title>An operon consisting of a P-type ATPase gene and a transcriptional regular gene given the different cadmium resistance in Bacillus vietamensis 151-6 and Bacillus marisflavi 151-25.</title>
        <authorList>
            <person name="Yu X."/>
        </authorList>
    </citation>
    <scope>NUCLEOTIDE SEQUENCE [LARGE SCALE GENOMIC DNA]</scope>
    <source>
        <strain evidence="1 2">151-6</strain>
    </source>
</reference>
<dbReference type="RefSeq" id="WP_159361355.1">
    <property type="nucleotide sequence ID" value="NZ_CP047394.1"/>
</dbReference>
<dbReference type="EMBL" id="CP047394">
    <property type="protein sequence ID" value="QHE60378.1"/>
    <property type="molecule type" value="Genomic_DNA"/>
</dbReference>
<accession>A0A6I6UEI4</accession>
<evidence type="ECO:0000313" key="1">
    <source>
        <dbReference type="EMBL" id="QHE60378.1"/>
    </source>
</evidence>